<dbReference type="AlphaFoldDB" id="F0T2M4"/>
<dbReference type="PROSITE" id="PS50928">
    <property type="entry name" value="ABC_TM1"/>
    <property type="match status" value="1"/>
</dbReference>
<evidence type="ECO:0000313" key="10">
    <source>
        <dbReference type="Proteomes" id="UP000007488"/>
    </source>
</evidence>
<feature type="transmembrane region" description="Helical" evidence="7">
    <location>
        <begin position="247"/>
        <end position="270"/>
    </location>
</feature>
<dbReference type="EMBL" id="CP002547">
    <property type="protein sequence ID" value="ADY56423.1"/>
    <property type="molecule type" value="Genomic_DNA"/>
</dbReference>
<dbReference type="InterPro" id="IPR000515">
    <property type="entry name" value="MetI-like"/>
</dbReference>
<feature type="domain" description="ABC transmembrane type-1" evidence="8">
    <location>
        <begin position="103"/>
        <end position="304"/>
    </location>
</feature>
<reference evidence="9 10" key="1">
    <citation type="journal article" date="2011" name="Stand. Genomic Sci.">
        <title>Complete genome sequence of Syntrophobotulus glycolicus type strain (FlGlyR).</title>
        <authorList>
            <person name="Han C."/>
            <person name="Mwirichia R."/>
            <person name="Chertkov O."/>
            <person name="Held B."/>
            <person name="Lapidus A."/>
            <person name="Nolan M."/>
            <person name="Lucas S."/>
            <person name="Hammon N."/>
            <person name="Deshpande S."/>
            <person name="Cheng J.F."/>
            <person name="Tapia R."/>
            <person name="Goodwin L."/>
            <person name="Pitluck S."/>
            <person name="Huntemann M."/>
            <person name="Liolios K."/>
            <person name="Ivanova N."/>
            <person name="Pagani I."/>
            <person name="Mavromatis K."/>
            <person name="Ovchinikova G."/>
            <person name="Pati A."/>
            <person name="Chen A."/>
            <person name="Palaniappan K."/>
            <person name="Land M."/>
            <person name="Hauser L."/>
            <person name="Brambilla E.M."/>
            <person name="Rohde M."/>
            <person name="Spring S."/>
            <person name="Sikorski J."/>
            <person name="Goker M."/>
            <person name="Woyke T."/>
            <person name="Bristow J."/>
            <person name="Eisen J.A."/>
            <person name="Markowitz V."/>
            <person name="Hugenholtz P."/>
            <person name="Kyrpides N.C."/>
            <person name="Klenk H.P."/>
            <person name="Detter J.C."/>
        </authorList>
    </citation>
    <scope>NUCLEOTIDE SEQUENCE [LARGE SCALE GENOMIC DNA]</scope>
    <source>
        <strain evidence="10">DSM 8271 / FlGlyR</strain>
    </source>
</reference>
<evidence type="ECO:0000256" key="2">
    <source>
        <dbReference type="ARBA" id="ARBA00022448"/>
    </source>
</evidence>
<comment type="subcellular location">
    <subcellularLocation>
        <location evidence="1 7">Cell membrane</location>
        <topology evidence="1 7">Multi-pass membrane protein</topology>
    </subcellularLocation>
</comment>
<organism evidence="9 10">
    <name type="scientific">Syntrophobotulus glycolicus (strain DSM 8271 / FlGlyR)</name>
    <dbReference type="NCBI Taxonomy" id="645991"/>
    <lineage>
        <taxon>Bacteria</taxon>
        <taxon>Bacillati</taxon>
        <taxon>Bacillota</taxon>
        <taxon>Clostridia</taxon>
        <taxon>Eubacteriales</taxon>
        <taxon>Desulfitobacteriaceae</taxon>
        <taxon>Syntrophobotulus</taxon>
    </lineage>
</organism>
<name>F0T2M4_SYNGF</name>
<dbReference type="GO" id="GO:0055085">
    <property type="term" value="P:transmembrane transport"/>
    <property type="evidence" value="ECO:0007669"/>
    <property type="project" value="InterPro"/>
</dbReference>
<sequence>MLKVKQWRYMARRISVMIFSLLFVTLLSFMLMRLSPVDPAAAYVMRNSAIVTEEQITAARIELGLDKPLAIQYFTWVKDALGGEFGISLASGKPVLTELSKSIPVSLRVVGVSAVLMISGVLLFGCLQYLTRERLAGKALTVLSIIGISIPAFYLALLFIQYFAFQSDFISVTGNTGLMKYLPAALCLSVGGAAFYSQMLAGSLEKEMNEDYVFFARCRGLKEERILLFHALPHAVIDLVPNFAQMIGLCLAGAAIVERVFSLPGLGYLIVHSVINRDAPLIHASVLFLAIMLVLLDFAATILQWYLRRDIRIKEAKE</sequence>
<keyword evidence="2 7" id="KW-0813">Transport</keyword>
<evidence type="ECO:0000256" key="5">
    <source>
        <dbReference type="ARBA" id="ARBA00022989"/>
    </source>
</evidence>
<comment type="similarity">
    <text evidence="7">Belongs to the binding-protein-dependent transport system permease family.</text>
</comment>
<evidence type="ECO:0000256" key="6">
    <source>
        <dbReference type="ARBA" id="ARBA00023136"/>
    </source>
</evidence>
<feature type="transmembrane region" description="Helical" evidence="7">
    <location>
        <begin position="282"/>
        <end position="307"/>
    </location>
</feature>
<dbReference type="CDD" id="cd06261">
    <property type="entry name" value="TM_PBP2"/>
    <property type="match status" value="1"/>
</dbReference>
<reference evidence="10" key="2">
    <citation type="submission" date="2011-02" db="EMBL/GenBank/DDBJ databases">
        <title>The complete genome of Syntrophobotulus glycolicus DSM 8271.</title>
        <authorList>
            <person name="Lucas S."/>
            <person name="Copeland A."/>
            <person name="Lapidus A."/>
            <person name="Bruce D."/>
            <person name="Goodwin L."/>
            <person name="Pitluck S."/>
            <person name="Kyrpides N."/>
            <person name="Mavromatis K."/>
            <person name="Pagani I."/>
            <person name="Ivanova N."/>
            <person name="Mikhailova N."/>
            <person name="Chertkov O."/>
            <person name="Held B."/>
            <person name="Detter J.C."/>
            <person name="Tapia R."/>
            <person name="Han C."/>
            <person name="Land M."/>
            <person name="Hauser L."/>
            <person name="Markowitz V."/>
            <person name="Cheng J.-F."/>
            <person name="Hugenholtz P."/>
            <person name="Woyke T."/>
            <person name="Wu D."/>
            <person name="Spring S."/>
            <person name="Schroeder M."/>
            <person name="Brambilla E."/>
            <person name="Klenk H.-P."/>
            <person name="Eisen J.A."/>
        </authorList>
    </citation>
    <scope>NUCLEOTIDE SEQUENCE [LARGE SCALE GENOMIC DNA]</scope>
    <source>
        <strain evidence="10">DSM 8271 / FlGlyR</strain>
    </source>
</reference>
<dbReference type="Pfam" id="PF00528">
    <property type="entry name" value="BPD_transp_1"/>
    <property type="match status" value="1"/>
</dbReference>
<keyword evidence="4 7" id="KW-0812">Transmembrane</keyword>
<dbReference type="InterPro" id="IPR045621">
    <property type="entry name" value="BPD_transp_1_N"/>
</dbReference>
<feature type="transmembrane region" description="Helical" evidence="7">
    <location>
        <begin position="139"/>
        <end position="165"/>
    </location>
</feature>
<feature type="transmembrane region" description="Helical" evidence="7">
    <location>
        <begin position="105"/>
        <end position="127"/>
    </location>
</feature>
<dbReference type="PANTHER" id="PTHR43163:SF6">
    <property type="entry name" value="DIPEPTIDE TRANSPORT SYSTEM PERMEASE PROTEIN DPPB-RELATED"/>
    <property type="match status" value="1"/>
</dbReference>
<evidence type="ECO:0000256" key="4">
    <source>
        <dbReference type="ARBA" id="ARBA00022692"/>
    </source>
</evidence>
<accession>F0T2M4</accession>
<dbReference type="Proteomes" id="UP000007488">
    <property type="component" value="Chromosome"/>
</dbReference>
<dbReference type="SUPFAM" id="SSF161098">
    <property type="entry name" value="MetI-like"/>
    <property type="match status" value="1"/>
</dbReference>
<keyword evidence="3" id="KW-1003">Cell membrane</keyword>
<dbReference type="OrthoDB" id="9789439at2"/>
<keyword evidence="10" id="KW-1185">Reference proteome</keyword>
<evidence type="ECO:0000256" key="7">
    <source>
        <dbReference type="RuleBase" id="RU363032"/>
    </source>
</evidence>
<evidence type="ECO:0000313" key="9">
    <source>
        <dbReference type="EMBL" id="ADY56423.1"/>
    </source>
</evidence>
<gene>
    <name evidence="9" type="ordered locus">Sgly_2132</name>
</gene>
<dbReference type="STRING" id="645991.Sgly_2132"/>
<dbReference type="KEGG" id="sgy:Sgly_2132"/>
<feature type="transmembrane region" description="Helical" evidence="7">
    <location>
        <begin position="177"/>
        <end position="196"/>
    </location>
</feature>
<proteinExistence type="inferred from homology"/>
<dbReference type="GO" id="GO:0005886">
    <property type="term" value="C:plasma membrane"/>
    <property type="evidence" value="ECO:0007669"/>
    <property type="project" value="UniProtKB-SubCell"/>
</dbReference>
<keyword evidence="5 7" id="KW-1133">Transmembrane helix</keyword>
<dbReference type="Pfam" id="PF19300">
    <property type="entry name" value="BPD_transp_1_N"/>
    <property type="match status" value="1"/>
</dbReference>
<evidence type="ECO:0000256" key="3">
    <source>
        <dbReference type="ARBA" id="ARBA00022475"/>
    </source>
</evidence>
<dbReference type="InterPro" id="IPR035906">
    <property type="entry name" value="MetI-like_sf"/>
</dbReference>
<dbReference type="Gene3D" id="1.10.3720.10">
    <property type="entry name" value="MetI-like"/>
    <property type="match status" value="1"/>
</dbReference>
<dbReference type="HOGENOM" id="CLU_036879_0_2_9"/>
<dbReference type="PANTHER" id="PTHR43163">
    <property type="entry name" value="DIPEPTIDE TRANSPORT SYSTEM PERMEASE PROTEIN DPPB-RELATED"/>
    <property type="match status" value="1"/>
</dbReference>
<dbReference type="RefSeq" id="WP_013625290.1">
    <property type="nucleotide sequence ID" value="NC_015172.1"/>
</dbReference>
<evidence type="ECO:0000256" key="1">
    <source>
        <dbReference type="ARBA" id="ARBA00004651"/>
    </source>
</evidence>
<protein>
    <submittedName>
        <fullName evidence="9">Binding-protein-dependent transport systems inner membrane component</fullName>
    </submittedName>
</protein>
<keyword evidence="6 7" id="KW-0472">Membrane</keyword>
<evidence type="ECO:0000259" key="8">
    <source>
        <dbReference type="PROSITE" id="PS50928"/>
    </source>
</evidence>
<dbReference type="eggNOG" id="COG0601">
    <property type="taxonomic scope" value="Bacteria"/>
</dbReference>